<gene>
    <name evidence="2" type="ORF">CIRG_07501</name>
</gene>
<dbReference type="Proteomes" id="UP000054565">
    <property type="component" value="Unassembled WGS sequence"/>
</dbReference>
<evidence type="ECO:0000256" key="1">
    <source>
        <dbReference type="SAM" id="MobiDB-lite"/>
    </source>
</evidence>
<evidence type="ECO:0000313" key="2">
    <source>
        <dbReference type="EMBL" id="KMP07820.1"/>
    </source>
</evidence>
<feature type="region of interest" description="Disordered" evidence="1">
    <location>
        <begin position="1"/>
        <end position="65"/>
    </location>
</feature>
<proteinExistence type="predicted"/>
<organism evidence="2 3">
    <name type="scientific">Coccidioides immitis RMSCC 2394</name>
    <dbReference type="NCBI Taxonomy" id="404692"/>
    <lineage>
        <taxon>Eukaryota</taxon>
        <taxon>Fungi</taxon>
        <taxon>Dikarya</taxon>
        <taxon>Ascomycota</taxon>
        <taxon>Pezizomycotina</taxon>
        <taxon>Eurotiomycetes</taxon>
        <taxon>Eurotiomycetidae</taxon>
        <taxon>Onygenales</taxon>
        <taxon>Onygenaceae</taxon>
        <taxon>Coccidioides</taxon>
    </lineage>
</organism>
<protein>
    <submittedName>
        <fullName evidence="2">Uncharacterized protein</fullName>
    </submittedName>
</protein>
<feature type="compositionally biased region" description="Polar residues" evidence="1">
    <location>
        <begin position="25"/>
        <end position="47"/>
    </location>
</feature>
<name>A0A0J6YJJ2_COCIT</name>
<dbReference type="EMBL" id="DS028097">
    <property type="protein sequence ID" value="KMP07820.1"/>
    <property type="molecule type" value="Genomic_DNA"/>
</dbReference>
<dbReference type="AlphaFoldDB" id="A0A0J6YJJ2"/>
<accession>A0A0J6YJJ2</accession>
<sequence>MAAREDRDAPCYSTFRPADSRTTSHKSVSSCLDDTTASTKSLMQGQATPPKGKPSHRQAAREPTWNHGLCVDGYSSYKVGSKRKFIKGMMAKEGHRISRVASLALAKGKTTGQVARLKG</sequence>
<reference evidence="3" key="1">
    <citation type="journal article" date="2010" name="Genome Res.">
        <title>Population genomic sequencing of Coccidioides fungi reveals recent hybridization and transposon control.</title>
        <authorList>
            <person name="Neafsey D.E."/>
            <person name="Barker B.M."/>
            <person name="Sharpton T.J."/>
            <person name="Stajich J.E."/>
            <person name="Park D.J."/>
            <person name="Whiston E."/>
            <person name="Hung C.-Y."/>
            <person name="McMahan C."/>
            <person name="White J."/>
            <person name="Sykes S."/>
            <person name="Heiman D."/>
            <person name="Young S."/>
            <person name="Zeng Q."/>
            <person name="Abouelleil A."/>
            <person name="Aftuck L."/>
            <person name="Bessette D."/>
            <person name="Brown A."/>
            <person name="FitzGerald M."/>
            <person name="Lui A."/>
            <person name="Macdonald J.P."/>
            <person name="Priest M."/>
            <person name="Orbach M.J."/>
            <person name="Galgiani J.N."/>
            <person name="Kirkland T.N."/>
            <person name="Cole G.T."/>
            <person name="Birren B.W."/>
            <person name="Henn M.R."/>
            <person name="Taylor J.W."/>
            <person name="Rounsley S.D."/>
        </authorList>
    </citation>
    <scope>NUCLEOTIDE SEQUENCE [LARGE SCALE GENOMIC DNA]</scope>
    <source>
        <strain evidence="3">RMSCC 2394</strain>
    </source>
</reference>
<evidence type="ECO:0000313" key="3">
    <source>
        <dbReference type="Proteomes" id="UP000054565"/>
    </source>
</evidence>